<dbReference type="SUPFAM" id="SSF48452">
    <property type="entry name" value="TPR-like"/>
    <property type="match status" value="1"/>
</dbReference>
<keyword evidence="3" id="KW-1185">Reference proteome</keyword>
<gene>
    <name evidence="2" type="ORF">M3P05_08610</name>
</gene>
<protein>
    <submittedName>
        <fullName evidence="2">Tetratricopeptide repeat protein</fullName>
    </submittedName>
</protein>
<dbReference type="InterPro" id="IPR005415">
    <property type="entry name" value="T3SS_Ca_resp_chp_LcrH/SycD"/>
</dbReference>
<dbReference type="Pfam" id="PF14559">
    <property type="entry name" value="TPR_19"/>
    <property type="match status" value="1"/>
</dbReference>
<dbReference type="EMBL" id="JAMFLX010000009">
    <property type="protein sequence ID" value="MCL6269997.1"/>
    <property type="molecule type" value="Genomic_DNA"/>
</dbReference>
<dbReference type="PRINTS" id="PR01595">
    <property type="entry name" value="SYCDCHAPRONE"/>
</dbReference>
<dbReference type="SMART" id="SM00028">
    <property type="entry name" value="TPR"/>
    <property type="match status" value="2"/>
</dbReference>
<dbReference type="RefSeq" id="WP_249699134.1">
    <property type="nucleotide sequence ID" value="NZ_JAMFLX010000009.1"/>
</dbReference>
<sequence>MGVLKRVLKACGIPAEGVGILYQGYNIARLKGMDDKLMAGIYALGHQHYQSENFESARNIMRYLSVHDHNNPEYLSALGACEYRLKNFPAALAVLEQAVELDSNDPRSMLNLALSLLKNGDKKQAKDIMKKARELASKQKEFAYEWKLANHILEGSGKKKSKRQGN</sequence>
<dbReference type="PROSITE" id="PS50005">
    <property type="entry name" value="TPR"/>
    <property type="match status" value="1"/>
</dbReference>
<organism evidence="2 3">
    <name type="scientific">Parendozoicomonas callyspongiae</name>
    <dbReference type="NCBI Taxonomy" id="2942213"/>
    <lineage>
        <taxon>Bacteria</taxon>
        <taxon>Pseudomonadati</taxon>
        <taxon>Pseudomonadota</taxon>
        <taxon>Gammaproteobacteria</taxon>
        <taxon>Oceanospirillales</taxon>
        <taxon>Endozoicomonadaceae</taxon>
        <taxon>Parendozoicomonas</taxon>
    </lineage>
</organism>
<evidence type="ECO:0000313" key="2">
    <source>
        <dbReference type="EMBL" id="MCL6269997.1"/>
    </source>
</evidence>
<dbReference type="InterPro" id="IPR011990">
    <property type="entry name" value="TPR-like_helical_dom_sf"/>
</dbReference>
<dbReference type="Gene3D" id="1.25.40.10">
    <property type="entry name" value="Tetratricopeptide repeat domain"/>
    <property type="match status" value="1"/>
</dbReference>
<dbReference type="Proteomes" id="UP001203338">
    <property type="component" value="Unassembled WGS sequence"/>
</dbReference>
<proteinExistence type="predicted"/>
<reference evidence="2 3" key="1">
    <citation type="submission" date="2022-05" db="EMBL/GenBank/DDBJ databases">
        <authorList>
            <person name="Park J.-S."/>
        </authorList>
    </citation>
    <scope>NUCLEOTIDE SEQUENCE [LARGE SCALE GENOMIC DNA]</scope>
    <source>
        <strain evidence="2 3">2012CJ34-2</strain>
    </source>
</reference>
<name>A0ABT0PF46_9GAMM</name>
<feature type="repeat" description="TPR" evidence="1">
    <location>
        <begin position="72"/>
        <end position="105"/>
    </location>
</feature>
<evidence type="ECO:0000256" key="1">
    <source>
        <dbReference type="PROSITE-ProRule" id="PRU00339"/>
    </source>
</evidence>
<accession>A0ABT0PF46</accession>
<keyword evidence="1" id="KW-0802">TPR repeat</keyword>
<dbReference type="InterPro" id="IPR019734">
    <property type="entry name" value="TPR_rpt"/>
</dbReference>
<evidence type="ECO:0000313" key="3">
    <source>
        <dbReference type="Proteomes" id="UP001203338"/>
    </source>
</evidence>
<comment type="caution">
    <text evidence="2">The sequence shown here is derived from an EMBL/GenBank/DDBJ whole genome shotgun (WGS) entry which is preliminary data.</text>
</comment>